<keyword evidence="3" id="KW-1185">Reference proteome</keyword>
<sequence length="361" mass="39614">MPLPHTSVHLNNENEMPTDLHASRLGKRQISRDVPDGGNPEKRPRYTKTQSHTSSTGGSRRSAMGDLTNRRCVLGDVTNRINIKKSSVSASMSSSVANAGALSKKAIVASKRSLSDISAKSSSVRNANVNAGKRNFRNVTLSSRHAGAMSSSTVTLGSCSSSSVINRMSRPLPVVTPAGTLGSMGLMEKILPADDIIQRTPESDNHDIDSEDKNDPTACWQYAEAITKYHLESEVSPCVVSGMTRTPVTNADKTFALFTFIEEEQDQQLLHGPPVGCQPKDASYPCGLADRRSLQVWLAFSDFAYCCPSYRPLFGEGSNNWTSASSTCWRFGDAYRFKVRRDLSPTGRRFCKDYRQRIHAR</sequence>
<reference evidence="3" key="1">
    <citation type="journal article" date="2010" name="Science">
        <title>Signatures of adaptation to obligate biotrophy in the Hyaloperonospora arabidopsidis genome.</title>
        <authorList>
            <person name="Baxter L."/>
            <person name="Tripathy S."/>
            <person name="Ishaque N."/>
            <person name="Boot N."/>
            <person name="Cabral A."/>
            <person name="Kemen E."/>
            <person name="Thines M."/>
            <person name="Ah-Fong A."/>
            <person name="Anderson R."/>
            <person name="Badejoko W."/>
            <person name="Bittner-Eddy P."/>
            <person name="Boore J.L."/>
            <person name="Chibucos M.C."/>
            <person name="Coates M."/>
            <person name="Dehal P."/>
            <person name="Delehaunty K."/>
            <person name="Dong S."/>
            <person name="Downton P."/>
            <person name="Dumas B."/>
            <person name="Fabro G."/>
            <person name="Fronick C."/>
            <person name="Fuerstenberg S.I."/>
            <person name="Fulton L."/>
            <person name="Gaulin E."/>
            <person name="Govers F."/>
            <person name="Hughes L."/>
            <person name="Humphray S."/>
            <person name="Jiang R.H."/>
            <person name="Judelson H."/>
            <person name="Kamoun S."/>
            <person name="Kyung K."/>
            <person name="Meijer H."/>
            <person name="Minx P."/>
            <person name="Morris P."/>
            <person name="Nelson J."/>
            <person name="Phuntumart V."/>
            <person name="Qutob D."/>
            <person name="Rehmany A."/>
            <person name="Rougon-Cardoso A."/>
            <person name="Ryden P."/>
            <person name="Torto-Alalibo T."/>
            <person name="Studholme D."/>
            <person name="Wang Y."/>
            <person name="Win J."/>
            <person name="Wood J."/>
            <person name="Clifton S.W."/>
            <person name="Rogers J."/>
            <person name="Van den Ackerveken G."/>
            <person name="Jones J.D."/>
            <person name="McDowell J.M."/>
            <person name="Beynon J."/>
            <person name="Tyler B.M."/>
        </authorList>
    </citation>
    <scope>NUCLEOTIDE SEQUENCE [LARGE SCALE GENOMIC DNA]</scope>
    <source>
        <strain evidence="3">Emoy2</strain>
    </source>
</reference>
<dbReference type="EnsemblProtists" id="HpaT808147">
    <property type="protein sequence ID" value="HpaP808147"/>
    <property type="gene ID" value="HpaG808147"/>
</dbReference>
<proteinExistence type="predicted"/>
<reference evidence="2" key="2">
    <citation type="submission" date="2015-06" db="UniProtKB">
        <authorList>
            <consortium name="EnsemblProtists"/>
        </authorList>
    </citation>
    <scope>IDENTIFICATION</scope>
    <source>
        <strain evidence="2">Emoy2</strain>
    </source>
</reference>
<dbReference type="eggNOG" id="KOG0653">
    <property type="taxonomic scope" value="Eukaryota"/>
</dbReference>
<dbReference type="InParanoid" id="M4BP09"/>
<name>M4BP09_HYAAE</name>
<feature type="compositionally biased region" description="Low complexity" evidence="1">
    <location>
        <begin position="53"/>
        <end position="62"/>
    </location>
</feature>
<accession>M4BP09</accession>
<evidence type="ECO:0000313" key="3">
    <source>
        <dbReference type="Proteomes" id="UP000011713"/>
    </source>
</evidence>
<dbReference type="Proteomes" id="UP000011713">
    <property type="component" value="Unassembled WGS sequence"/>
</dbReference>
<dbReference type="EMBL" id="JH598476">
    <property type="status" value="NOT_ANNOTATED_CDS"/>
    <property type="molecule type" value="Genomic_DNA"/>
</dbReference>
<dbReference type="HOGENOM" id="CLU_768256_0_0_1"/>
<organism evidence="2 3">
    <name type="scientific">Hyaloperonospora arabidopsidis (strain Emoy2)</name>
    <name type="common">Downy mildew agent</name>
    <name type="synonym">Peronospora arabidopsidis</name>
    <dbReference type="NCBI Taxonomy" id="559515"/>
    <lineage>
        <taxon>Eukaryota</taxon>
        <taxon>Sar</taxon>
        <taxon>Stramenopiles</taxon>
        <taxon>Oomycota</taxon>
        <taxon>Peronosporomycetes</taxon>
        <taxon>Peronosporales</taxon>
        <taxon>Peronosporaceae</taxon>
        <taxon>Hyaloperonospora</taxon>
    </lineage>
</organism>
<evidence type="ECO:0000256" key="1">
    <source>
        <dbReference type="SAM" id="MobiDB-lite"/>
    </source>
</evidence>
<feature type="compositionally biased region" description="Basic and acidic residues" evidence="1">
    <location>
        <begin position="30"/>
        <end position="44"/>
    </location>
</feature>
<feature type="region of interest" description="Disordered" evidence="1">
    <location>
        <begin position="22"/>
        <end position="70"/>
    </location>
</feature>
<evidence type="ECO:0000313" key="2">
    <source>
        <dbReference type="EnsemblProtists" id="HpaP808147"/>
    </source>
</evidence>
<protein>
    <submittedName>
        <fullName evidence="2">Uncharacterized protein</fullName>
    </submittedName>
</protein>
<dbReference type="STRING" id="559515.M4BP09"/>
<dbReference type="VEuPathDB" id="FungiDB:HpaG808147"/>
<dbReference type="AlphaFoldDB" id="M4BP09"/>